<evidence type="ECO:0000256" key="2">
    <source>
        <dbReference type="ARBA" id="ARBA00007532"/>
    </source>
</evidence>
<dbReference type="InterPro" id="IPR023753">
    <property type="entry name" value="FAD/NAD-binding_dom"/>
</dbReference>
<feature type="domain" description="FAD/NAD(P)-binding" evidence="6">
    <location>
        <begin position="5"/>
        <end position="310"/>
    </location>
</feature>
<dbReference type="RefSeq" id="WP_204464948.1">
    <property type="nucleotide sequence ID" value="NZ_JAFBCV010000002.1"/>
</dbReference>
<evidence type="ECO:0000313" key="8">
    <source>
        <dbReference type="Proteomes" id="UP001179280"/>
    </source>
</evidence>
<comment type="caution">
    <text evidence="7">The sequence shown here is derived from an EMBL/GenBank/DDBJ whole genome shotgun (WGS) entry which is preliminary data.</text>
</comment>
<dbReference type="InterPro" id="IPR001100">
    <property type="entry name" value="Pyr_nuc-diS_OxRdtase"/>
</dbReference>
<evidence type="ECO:0000256" key="1">
    <source>
        <dbReference type="ARBA" id="ARBA00001974"/>
    </source>
</evidence>
<keyword evidence="7" id="KW-0560">Oxidoreductase</keyword>
<keyword evidence="4" id="KW-0274">FAD</keyword>
<dbReference type="PANTHER" id="PTHR43014">
    <property type="entry name" value="MERCURIC REDUCTASE"/>
    <property type="match status" value="1"/>
</dbReference>
<proteinExistence type="inferred from homology"/>
<dbReference type="Proteomes" id="UP001179280">
    <property type="component" value="Unassembled WGS sequence"/>
</dbReference>
<comment type="cofactor">
    <cofactor evidence="1">
        <name>FAD</name>
        <dbReference type="ChEBI" id="CHEBI:57692"/>
    </cofactor>
</comment>
<name>A0ABS2SRR6_9BACI</name>
<evidence type="ECO:0000259" key="5">
    <source>
        <dbReference type="Pfam" id="PF02852"/>
    </source>
</evidence>
<dbReference type="SUPFAM" id="SSF51905">
    <property type="entry name" value="FAD/NAD(P)-binding domain"/>
    <property type="match status" value="1"/>
</dbReference>
<dbReference type="InterPro" id="IPR016156">
    <property type="entry name" value="FAD/NAD-linked_Rdtase_dimer_sf"/>
</dbReference>
<dbReference type="SUPFAM" id="SSF55424">
    <property type="entry name" value="FAD/NAD-linked reductases, dimerisation (C-terminal) domain"/>
    <property type="match status" value="1"/>
</dbReference>
<dbReference type="PRINTS" id="PR00368">
    <property type="entry name" value="FADPNR"/>
</dbReference>
<evidence type="ECO:0000256" key="3">
    <source>
        <dbReference type="ARBA" id="ARBA00022630"/>
    </source>
</evidence>
<dbReference type="PANTHER" id="PTHR43014:SF5">
    <property type="entry name" value="GLUTATHIONE REDUCTASE (NADPH)"/>
    <property type="match status" value="1"/>
</dbReference>
<accession>A0ABS2SRR6</accession>
<comment type="similarity">
    <text evidence="2">Belongs to the class-I pyridine nucleotide-disulfide oxidoreductase family.</text>
</comment>
<dbReference type="GO" id="GO:0004362">
    <property type="term" value="F:glutathione-disulfide reductase (NADPH) activity"/>
    <property type="evidence" value="ECO:0007669"/>
    <property type="project" value="UniProtKB-EC"/>
</dbReference>
<organism evidence="7 8">
    <name type="scientific">Shouchella xiaoxiensis</name>
    <dbReference type="NCBI Taxonomy" id="766895"/>
    <lineage>
        <taxon>Bacteria</taxon>
        <taxon>Bacillati</taxon>
        <taxon>Bacillota</taxon>
        <taxon>Bacilli</taxon>
        <taxon>Bacillales</taxon>
        <taxon>Bacillaceae</taxon>
        <taxon>Shouchella</taxon>
    </lineage>
</organism>
<dbReference type="InterPro" id="IPR036188">
    <property type="entry name" value="FAD/NAD-bd_sf"/>
</dbReference>
<dbReference type="InterPro" id="IPR004099">
    <property type="entry name" value="Pyr_nucl-diS_OxRdtase_dimer"/>
</dbReference>
<sequence length="446" mass="48019">MTKRYDVIVIGSGPAAMSAVYPIKESGKSVAVVEAAHFGGTCPNTGCDPKKILYAKAEAAWQAKQLAGKGVSGEVSFNWEEAMTEKEKYTSVVPDAMEKKMNEAGIDTYHGFAEFQDEATIGVGDQTLTADRFLIATGAKPMAFDFEGAHLLKTSEDFLAQKSMPETIALLGGGYISFECAHLAARAGADVHIIEAGDQALKAFNQTHVKELIQLSEELGITFHWNWNVERVEETSSGVVISAGSNQLKVDALFHGAGRVPNIEKLQLDKAGVKTDKGGIVVNEYLQSTSNSRVFAAGDVASTDTLPLTPLSGKEGAFVAENLIANEMSTWRPIKAMPSIVFTIPKLAQVGKSEGELKKAGVDFESKEVDMTDWLSNKASEEPIALANVLIEKSNGTILGAHFLSQEADQWINVFSMAIQLGITVDQLKSVQYLYPTVLGDMGNLF</sequence>
<evidence type="ECO:0000256" key="4">
    <source>
        <dbReference type="ARBA" id="ARBA00022827"/>
    </source>
</evidence>
<gene>
    <name evidence="7" type="ORF">JOC54_001087</name>
</gene>
<dbReference type="Gene3D" id="3.50.50.60">
    <property type="entry name" value="FAD/NAD(P)-binding domain"/>
    <property type="match status" value="2"/>
</dbReference>
<dbReference type="PIRSF" id="PIRSF000350">
    <property type="entry name" value="Mercury_reductase_MerA"/>
    <property type="match status" value="1"/>
</dbReference>
<keyword evidence="8" id="KW-1185">Reference proteome</keyword>
<evidence type="ECO:0000313" key="7">
    <source>
        <dbReference type="EMBL" id="MBM7837856.1"/>
    </source>
</evidence>
<dbReference type="EC" id="1.8.1.7" evidence="7"/>
<protein>
    <submittedName>
        <fullName evidence="7">Glutathione reductase (NADPH)</fullName>
        <ecNumber evidence="7">1.8.1.7</ecNumber>
    </submittedName>
</protein>
<keyword evidence="3" id="KW-0285">Flavoprotein</keyword>
<dbReference type="PRINTS" id="PR00411">
    <property type="entry name" value="PNDRDTASEI"/>
</dbReference>
<dbReference type="Gene3D" id="3.30.390.30">
    <property type="match status" value="1"/>
</dbReference>
<dbReference type="Pfam" id="PF02852">
    <property type="entry name" value="Pyr_redox_dim"/>
    <property type="match status" value="1"/>
</dbReference>
<dbReference type="EMBL" id="JAFBCV010000002">
    <property type="protein sequence ID" value="MBM7837856.1"/>
    <property type="molecule type" value="Genomic_DNA"/>
</dbReference>
<evidence type="ECO:0000259" key="6">
    <source>
        <dbReference type="Pfam" id="PF07992"/>
    </source>
</evidence>
<dbReference type="Pfam" id="PF07992">
    <property type="entry name" value="Pyr_redox_2"/>
    <property type="match status" value="1"/>
</dbReference>
<feature type="domain" description="Pyridine nucleotide-disulphide oxidoreductase dimerisation" evidence="5">
    <location>
        <begin position="337"/>
        <end position="438"/>
    </location>
</feature>
<reference evidence="7" key="1">
    <citation type="submission" date="2021-01" db="EMBL/GenBank/DDBJ databases">
        <title>Genomic Encyclopedia of Type Strains, Phase IV (KMG-IV): sequencing the most valuable type-strain genomes for metagenomic binning, comparative biology and taxonomic classification.</title>
        <authorList>
            <person name="Goeker M."/>
        </authorList>
    </citation>
    <scope>NUCLEOTIDE SEQUENCE</scope>
    <source>
        <strain evidence="7">DSM 21943</strain>
    </source>
</reference>